<organism evidence="2 3">
    <name type="scientific">Nocardioides perillae</name>
    <dbReference type="NCBI Taxonomy" id="1119534"/>
    <lineage>
        <taxon>Bacteria</taxon>
        <taxon>Bacillati</taxon>
        <taxon>Actinomycetota</taxon>
        <taxon>Actinomycetes</taxon>
        <taxon>Propionibacteriales</taxon>
        <taxon>Nocardioidaceae</taxon>
        <taxon>Nocardioides</taxon>
    </lineage>
</organism>
<name>A0A7Y9RRZ7_9ACTN</name>
<sequence>MSESELTVAVTGPTGTFGSGLVPLLEAEERVARVVGTARSAVDPAARGWVKTDYRRGDVQDAAGLVEAFAGADVVVHLAFLITGGSAAQSRAINVQGTLNAYRAAREVGARRFVYASSVAAYGFHADNPLGITEDWPTRPAERLFYAQEKAELETLLREEQEREPGGPELYLLRPPIVLGPHAAGGKRLPLPGWAQGLAGPLGDLLAHLPKRLPPVPVPVPDVPLQLVHESDVGQALLLCVLGAGPPGAYNVAADEVVTAADVVRVLGGVPVPLPPGPAHAAARLAASFPGLPQPAQWVEALAHPALVDTTRARTELGWRPRVSALDALRDTLGLPREELPAS</sequence>
<dbReference type="AlphaFoldDB" id="A0A7Y9RRZ7"/>
<evidence type="ECO:0000313" key="3">
    <source>
        <dbReference type="Proteomes" id="UP000544110"/>
    </source>
</evidence>
<dbReference type="InterPro" id="IPR050177">
    <property type="entry name" value="Lipid_A_modif_metabolic_enz"/>
</dbReference>
<protein>
    <submittedName>
        <fullName evidence="2">Nucleoside-diphosphate-sugar epimerase</fullName>
    </submittedName>
</protein>
<dbReference type="Proteomes" id="UP000544110">
    <property type="component" value="Unassembled WGS sequence"/>
</dbReference>
<proteinExistence type="predicted"/>
<dbReference type="Gene3D" id="3.40.50.720">
    <property type="entry name" value="NAD(P)-binding Rossmann-like Domain"/>
    <property type="match status" value="1"/>
</dbReference>
<reference evidence="2 3" key="1">
    <citation type="submission" date="2020-07" db="EMBL/GenBank/DDBJ databases">
        <title>Sequencing the genomes of 1000 actinobacteria strains.</title>
        <authorList>
            <person name="Klenk H.-P."/>
        </authorList>
    </citation>
    <scope>NUCLEOTIDE SEQUENCE [LARGE SCALE GENOMIC DNA]</scope>
    <source>
        <strain evidence="2 3">DSM 24552</strain>
    </source>
</reference>
<keyword evidence="3" id="KW-1185">Reference proteome</keyword>
<dbReference type="SUPFAM" id="SSF51735">
    <property type="entry name" value="NAD(P)-binding Rossmann-fold domains"/>
    <property type="match status" value="1"/>
</dbReference>
<dbReference type="InterPro" id="IPR036291">
    <property type="entry name" value="NAD(P)-bd_dom_sf"/>
</dbReference>
<comment type="caution">
    <text evidence="2">The sequence shown here is derived from an EMBL/GenBank/DDBJ whole genome shotgun (WGS) entry which is preliminary data.</text>
</comment>
<dbReference type="RefSeq" id="WP_179517936.1">
    <property type="nucleotide sequence ID" value="NZ_JACCAC010000001.1"/>
</dbReference>
<dbReference type="PANTHER" id="PTHR43245:SF52">
    <property type="entry name" value="NAD-DEPENDENT EPIMERASE_DEHYDRATASE"/>
    <property type="match status" value="1"/>
</dbReference>
<evidence type="ECO:0000259" key="1">
    <source>
        <dbReference type="Pfam" id="PF01370"/>
    </source>
</evidence>
<dbReference type="EMBL" id="JACCAC010000001">
    <property type="protein sequence ID" value="NYG55507.1"/>
    <property type="molecule type" value="Genomic_DNA"/>
</dbReference>
<gene>
    <name evidence="2" type="ORF">BJ989_001811</name>
</gene>
<dbReference type="PANTHER" id="PTHR43245">
    <property type="entry name" value="BIFUNCTIONAL POLYMYXIN RESISTANCE PROTEIN ARNA"/>
    <property type="match status" value="1"/>
</dbReference>
<evidence type="ECO:0000313" key="2">
    <source>
        <dbReference type="EMBL" id="NYG55507.1"/>
    </source>
</evidence>
<dbReference type="InterPro" id="IPR001509">
    <property type="entry name" value="Epimerase_deHydtase"/>
</dbReference>
<accession>A0A7Y9RRZ7</accession>
<dbReference type="Pfam" id="PF01370">
    <property type="entry name" value="Epimerase"/>
    <property type="match status" value="1"/>
</dbReference>
<feature type="domain" description="NAD-dependent epimerase/dehydratase" evidence="1">
    <location>
        <begin position="8"/>
        <end position="182"/>
    </location>
</feature>